<keyword evidence="2 5" id="KW-0545">Nucleotide biosynthesis</keyword>
<dbReference type="UniPathway" id="UPA00588">
    <property type="reaction ID" value="UER00649"/>
</dbReference>
<evidence type="ECO:0000256" key="4">
    <source>
        <dbReference type="ARBA" id="ARBA00022777"/>
    </source>
</evidence>
<comment type="domain">
    <text evidence="5">Consists of three domains, a large central CORE domain and two small peripheral domains, NMPbind and LID, which undergo movements during catalysis. The LID domain closes over the site of phosphoryl transfer upon ATP binding. Assembling and dissambling the active center during each catalytic cycle provides an effective means to prevent ATP hydrolysis.</text>
</comment>
<dbReference type="PRINTS" id="PR00094">
    <property type="entry name" value="ADENYLTKNASE"/>
</dbReference>
<dbReference type="PATRIC" id="fig|52.7.peg.819"/>
<evidence type="ECO:0000313" key="8">
    <source>
        <dbReference type="EMBL" id="AKT36639.1"/>
    </source>
</evidence>
<proteinExistence type="inferred from homology"/>
<evidence type="ECO:0000256" key="2">
    <source>
        <dbReference type="ARBA" id="ARBA00022727"/>
    </source>
</evidence>
<evidence type="ECO:0000256" key="7">
    <source>
        <dbReference type="RuleBase" id="RU003331"/>
    </source>
</evidence>
<dbReference type="NCBIfam" id="TIGR01351">
    <property type="entry name" value="adk"/>
    <property type="match status" value="1"/>
</dbReference>
<dbReference type="SUPFAM" id="SSF52540">
    <property type="entry name" value="P-loop containing nucleoside triphosphate hydrolases"/>
    <property type="match status" value="1"/>
</dbReference>
<dbReference type="KEGG" id="ccro:CMC5_007590"/>
<keyword evidence="5" id="KW-0963">Cytoplasm</keyword>
<feature type="binding site" evidence="5">
    <location>
        <begin position="10"/>
        <end position="15"/>
    </location>
    <ligand>
        <name>ATP</name>
        <dbReference type="ChEBI" id="CHEBI:30616"/>
    </ligand>
</feature>
<comment type="subunit">
    <text evidence="5 7">Monomer.</text>
</comment>
<reference evidence="8 9" key="1">
    <citation type="submission" date="2015-07" db="EMBL/GenBank/DDBJ databases">
        <title>Genome analysis of myxobacterium Chondromyces crocatus Cm c5 reveals a high potential for natural compound synthesis and the genetic basis for the loss of fruiting body formation.</title>
        <authorList>
            <person name="Zaburannyi N."/>
            <person name="Bunk B."/>
            <person name="Maier J."/>
            <person name="Overmann J."/>
            <person name="Mueller R."/>
        </authorList>
    </citation>
    <scope>NUCLEOTIDE SEQUENCE [LARGE SCALE GENOMIC DNA]</scope>
    <source>
        <strain evidence="8 9">Cm c5</strain>
    </source>
</reference>
<gene>
    <name evidence="8" type="primary">adK</name>
    <name evidence="5" type="synonym">adk</name>
    <name evidence="8" type="ORF">CMC5_007590</name>
</gene>
<evidence type="ECO:0000256" key="6">
    <source>
        <dbReference type="RuleBase" id="RU003330"/>
    </source>
</evidence>
<dbReference type="InterPro" id="IPR006259">
    <property type="entry name" value="Adenyl_kin_sub"/>
</dbReference>
<feature type="binding site" evidence="5">
    <location>
        <begin position="136"/>
        <end position="137"/>
    </location>
    <ligand>
        <name>ATP</name>
        <dbReference type="ChEBI" id="CHEBI:30616"/>
    </ligand>
</feature>
<dbReference type="NCBIfam" id="NF001381">
    <property type="entry name" value="PRK00279.1-3"/>
    <property type="match status" value="1"/>
</dbReference>
<keyword evidence="4 5" id="KW-0418">Kinase</keyword>
<feature type="binding site" evidence="5">
    <location>
        <position position="127"/>
    </location>
    <ligand>
        <name>ATP</name>
        <dbReference type="ChEBI" id="CHEBI:30616"/>
    </ligand>
</feature>
<dbReference type="GO" id="GO:0005524">
    <property type="term" value="F:ATP binding"/>
    <property type="evidence" value="ECO:0007669"/>
    <property type="project" value="UniProtKB-UniRule"/>
</dbReference>
<keyword evidence="9" id="KW-1185">Reference proteome</keyword>
<dbReference type="OrthoDB" id="9805030at2"/>
<dbReference type="Gene3D" id="3.40.50.300">
    <property type="entry name" value="P-loop containing nucleotide triphosphate hydrolases"/>
    <property type="match status" value="1"/>
</dbReference>
<feature type="binding site" evidence="5">
    <location>
        <position position="153"/>
    </location>
    <ligand>
        <name>AMP</name>
        <dbReference type="ChEBI" id="CHEBI:456215"/>
    </ligand>
</feature>
<comment type="function">
    <text evidence="5">Catalyzes the reversible transfer of the terminal phosphate group between ATP and AMP. Plays an important role in cellular energy homeostasis and in adenine nucleotide metabolism.</text>
</comment>
<accession>A0A0K1E716</accession>
<comment type="caution">
    <text evidence="5">Lacks conserved residue(s) required for the propagation of feature annotation.</text>
</comment>
<feature type="binding site" evidence="5">
    <location>
        <begin position="57"/>
        <end position="59"/>
    </location>
    <ligand>
        <name>AMP</name>
        <dbReference type="ChEBI" id="CHEBI:456215"/>
    </ligand>
</feature>
<dbReference type="STRING" id="52.CMC5_007590"/>
<comment type="pathway">
    <text evidence="5">Purine metabolism; AMP biosynthesis via salvage pathway; AMP from ADP: step 1/1.</text>
</comment>
<evidence type="ECO:0000256" key="5">
    <source>
        <dbReference type="HAMAP-Rule" id="MF_00235"/>
    </source>
</evidence>
<dbReference type="GO" id="GO:0004017">
    <property type="term" value="F:AMP kinase activity"/>
    <property type="evidence" value="ECO:0007669"/>
    <property type="project" value="UniProtKB-UniRule"/>
</dbReference>
<dbReference type="EMBL" id="CP012159">
    <property type="protein sequence ID" value="AKT36639.1"/>
    <property type="molecule type" value="Genomic_DNA"/>
</dbReference>
<dbReference type="SUPFAM" id="SSF57774">
    <property type="entry name" value="Microbial and mitochondrial ADK, insert 'zinc finger' domain"/>
    <property type="match status" value="1"/>
</dbReference>
<dbReference type="InterPro" id="IPR000850">
    <property type="entry name" value="Adenylat/UMP-CMP_kin"/>
</dbReference>
<comment type="catalytic activity">
    <reaction evidence="5 7">
        <text>AMP + ATP = 2 ADP</text>
        <dbReference type="Rhea" id="RHEA:12973"/>
        <dbReference type="ChEBI" id="CHEBI:30616"/>
        <dbReference type="ChEBI" id="CHEBI:456215"/>
        <dbReference type="ChEBI" id="CHEBI:456216"/>
        <dbReference type="EC" id="2.7.4.3"/>
    </reaction>
</comment>
<comment type="similarity">
    <text evidence="5 6">Belongs to the adenylate kinase family.</text>
</comment>
<evidence type="ECO:0000256" key="1">
    <source>
        <dbReference type="ARBA" id="ARBA00022679"/>
    </source>
</evidence>
<keyword evidence="5 7" id="KW-0067">ATP-binding</keyword>
<dbReference type="InterPro" id="IPR036193">
    <property type="entry name" value="ADK_active_lid_dom_sf"/>
</dbReference>
<feature type="binding site" evidence="5">
    <location>
        <position position="32"/>
    </location>
    <ligand>
        <name>AMP</name>
        <dbReference type="ChEBI" id="CHEBI:456215"/>
    </ligand>
</feature>
<dbReference type="PROSITE" id="PS00113">
    <property type="entry name" value="ADENYLATE_KINASE"/>
    <property type="match status" value="1"/>
</dbReference>
<feature type="binding site" evidence="5">
    <location>
        <position position="164"/>
    </location>
    <ligand>
        <name>AMP</name>
        <dbReference type="ChEBI" id="CHEBI:456215"/>
    </ligand>
</feature>
<dbReference type="AlphaFoldDB" id="A0A0K1E716"/>
<dbReference type="HAMAP" id="MF_00235">
    <property type="entry name" value="Adenylate_kinase_Adk"/>
    <property type="match status" value="1"/>
</dbReference>
<sequence>MIVILLGPPGSGKGTQARVVCQELGNVPQLATGDMLREAKRAGTLERHYLDVMDAGGLLPDEAVVGLIERRIAEPDCSRGFLLDGFPRSTGQAQALDEMLSKRSLNIDAVVLLDVPRTLLEERVIHRRIDKAGGQIYHLLYNPPPPNVELEHRADDRSEAVKKRLDSYEAITAALLPFYEQRGLLRQIDGVGTPEDVTRRIMVAITDPEYLVQGGKYTGQA</sequence>
<dbReference type="NCBIfam" id="NF011100">
    <property type="entry name" value="PRK14527.1"/>
    <property type="match status" value="1"/>
</dbReference>
<feature type="binding site" evidence="5">
    <location>
        <position position="192"/>
    </location>
    <ligand>
        <name>ATP</name>
        <dbReference type="ChEBI" id="CHEBI:30616"/>
    </ligand>
</feature>
<feature type="binding site" evidence="5">
    <location>
        <position position="37"/>
    </location>
    <ligand>
        <name>AMP</name>
        <dbReference type="ChEBI" id="CHEBI:456215"/>
    </ligand>
</feature>
<dbReference type="CDD" id="cd01428">
    <property type="entry name" value="ADK"/>
    <property type="match status" value="1"/>
</dbReference>
<dbReference type="InterPro" id="IPR027417">
    <property type="entry name" value="P-loop_NTPase"/>
</dbReference>
<evidence type="ECO:0000256" key="3">
    <source>
        <dbReference type="ARBA" id="ARBA00022741"/>
    </source>
</evidence>
<keyword evidence="1 5" id="KW-0808">Transferase</keyword>
<feature type="binding site" evidence="5">
    <location>
        <begin position="85"/>
        <end position="88"/>
    </location>
    <ligand>
        <name>AMP</name>
        <dbReference type="ChEBI" id="CHEBI:456215"/>
    </ligand>
</feature>
<comment type="subcellular location">
    <subcellularLocation>
        <location evidence="5 7">Cytoplasm</location>
    </subcellularLocation>
</comment>
<dbReference type="Proteomes" id="UP000067626">
    <property type="component" value="Chromosome"/>
</dbReference>
<dbReference type="RefSeq" id="WP_082363380.1">
    <property type="nucleotide sequence ID" value="NZ_CP012159.1"/>
</dbReference>
<dbReference type="Pfam" id="PF00406">
    <property type="entry name" value="ADK"/>
    <property type="match status" value="1"/>
</dbReference>
<feature type="binding site" evidence="5">
    <location>
        <position position="92"/>
    </location>
    <ligand>
        <name>AMP</name>
        <dbReference type="ChEBI" id="CHEBI:456215"/>
    </ligand>
</feature>
<dbReference type="GO" id="GO:0044209">
    <property type="term" value="P:AMP salvage"/>
    <property type="evidence" value="ECO:0007669"/>
    <property type="project" value="UniProtKB-UniRule"/>
</dbReference>
<dbReference type="PANTHER" id="PTHR23359">
    <property type="entry name" value="NUCLEOTIDE KINASE"/>
    <property type="match status" value="1"/>
</dbReference>
<name>A0A0K1E716_CHOCO</name>
<dbReference type="GO" id="GO:0005737">
    <property type="term" value="C:cytoplasm"/>
    <property type="evidence" value="ECO:0007669"/>
    <property type="project" value="UniProtKB-SubCell"/>
</dbReference>
<keyword evidence="3 5" id="KW-0547">Nucleotide-binding</keyword>
<dbReference type="EC" id="2.7.4.3" evidence="5 7"/>
<organism evidence="8 9">
    <name type="scientific">Chondromyces crocatus</name>
    <dbReference type="NCBI Taxonomy" id="52"/>
    <lineage>
        <taxon>Bacteria</taxon>
        <taxon>Pseudomonadati</taxon>
        <taxon>Myxococcota</taxon>
        <taxon>Polyangia</taxon>
        <taxon>Polyangiales</taxon>
        <taxon>Polyangiaceae</taxon>
        <taxon>Chondromyces</taxon>
    </lineage>
</organism>
<dbReference type="InterPro" id="IPR033690">
    <property type="entry name" value="Adenylat_kinase_CS"/>
</dbReference>
<evidence type="ECO:0000313" key="9">
    <source>
        <dbReference type="Proteomes" id="UP000067626"/>
    </source>
</evidence>
<protein>
    <recommendedName>
        <fullName evidence="5 7">Adenylate kinase</fullName>
        <shortName evidence="5">AK</shortName>
        <ecNumber evidence="5 7">2.7.4.3</ecNumber>
    </recommendedName>
    <alternativeName>
        <fullName evidence="5">ATP-AMP transphosphorylase</fullName>
    </alternativeName>
    <alternativeName>
        <fullName evidence="5">ATP:AMP phosphotransferase</fullName>
    </alternativeName>
    <alternativeName>
        <fullName evidence="5">Adenylate monophosphate kinase</fullName>
    </alternativeName>
</protein>